<organism evidence="7 8">
    <name type="scientific">Acidisoma cellulosilyticum</name>
    <dbReference type="NCBI Taxonomy" id="2802395"/>
    <lineage>
        <taxon>Bacteria</taxon>
        <taxon>Pseudomonadati</taxon>
        <taxon>Pseudomonadota</taxon>
        <taxon>Alphaproteobacteria</taxon>
        <taxon>Acetobacterales</taxon>
        <taxon>Acidocellaceae</taxon>
        <taxon>Acidisoma</taxon>
    </lineage>
</organism>
<keyword evidence="5" id="KW-0029">Amino-acid transport</keyword>
<evidence type="ECO:0000256" key="5">
    <source>
        <dbReference type="ARBA" id="ARBA00022970"/>
    </source>
</evidence>
<keyword evidence="2" id="KW-0813">Transport</keyword>
<dbReference type="InterPro" id="IPR027417">
    <property type="entry name" value="P-loop_NTPase"/>
</dbReference>
<protein>
    <submittedName>
        <fullName evidence="7">ABC transporter ATP-binding protein</fullName>
    </submittedName>
</protein>
<feature type="domain" description="ABC transporter" evidence="6">
    <location>
        <begin position="2"/>
        <end position="234"/>
    </location>
</feature>
<keyword evidence="8" id="KW-1185">Reference proteome</keyword>
<evidence type="ECO:0000256" key="3">
    <source>
        <dbReference type="ARBA" id="ARBA00022741"/>
    </source>
</evidence>
<keyword evidence="4 7" id="KW-0067">ATP-binding</keyword>
<dbReference type="Pfam" id="PF00005">
    <property type="entry name" value="ABC_tran"/>
    <property type="match status" value="1"/>
</dbReference>
<dbReference type="RefSeq" id="WP_227308098.1">
    <property type="nucleotide sequence ID" value="NZ_JAESVA010000004.1"/>
</dbReference>
<dbReference type="GO" id="GO:0016887">
    <property type="term" value="F:ATP hydrolysis activity"/>
    <property type="evidence" value="ECO:0007669"/>
    <property type="project" value="InterPro"/>
</dbReference>
<dbReference type="InterPro" id="IPR052156">
    <property type="entry name" value="BCAA_Transport_ATP-bd_LivF"/>
</dbReference>
<dbReference type="SMART" id="SM00382">
    <property type="entry name" value="AAA"/>
    <property type="match status" value="1"/>
</dbReference>
<dbReference type="CDD" id="cd03224">
    <property type="entry name" value="ABC_TM1139_LivF_branched"/>
    <property type="match status" value="1"/>
</dbReference>
<dbReference type="EMBL" id="JAESVA010000004">
    <property type="protein sequence ID" value="MCB8881427.1"/>
    <property type="molecule type" value="Genomic_DNA"/>
</dbReference>
<evidence type="ECO:0000256" key="4">
    <source>
        <dbReference type="ARBA" id="ARBA00022840"/>
    </source>
</evidence>
<evidence type="ECO:0000313" key="8">
    <source>
        <dbReference type="Proteomes" id="UP000721844"/>
    </source>
</evidence>
<keyword evidence="3" id="KW-0547">Nucleotide-binding</keyword>
<comment type="similarity">
    <text evidence="1">Belongs to the ABC transporter superfamily.</text>
</comment>
<dbReference type="AlphaFoldDB" id="A0A963Z3U9"/>
<comment type="caution">
    <text evidence="7">The sequence shown here is derived from an EMBL/GenBank/DDBJ whole genome shotgun (WGS) entry which is preliminary data.</text>
</comment>
<dbReference type="GO" id="GO:0005524">
    <property type="term" value="F:ATP binding"/>
    <property type="evidence" value="ECO:0007669"/>
    <property type="project" value="UniProtKB-KW"/>
</dbReference>
<dbReference type="InterPro" id="IPR003593">
    <property type="entry name" value="AAA+_ATPase"/>
</dbReference>
<dbReference type="Gene3D" id="3.40.50.300">
    <property type="entry name" value="P-loop containing nucleotide triphosphate hydrolases"/>
    <property type="match status" value="1"/>
</dbReference>
<evidence type="ECO:0000256" key="1">
    <source>
        <dbReference type="ARBA" id="ARBA00005417"/>
    </source>
</evidence>
<gene>
    <name evidence="7" type="ORF">ACELLULO517_14350</name>
</gene>
<evidence type="ECO:0000259" key="6">
    <source>
        <dbReference type="PROSITE" id="PS50893"/>
    </source>
</evidence>
<proteinExistence type="inferred from homology"/>
<dbReference type="SUPFAM" id="SSF52540">
    <property type="entry name" value="P-loop containing nucleoside triphosphate hydrolases"/>
    <property type="match status" value="1"/>
</dbReference>
<dbReference type="GO" id="GO:0015658">
    <property type="term" value="F:branched-chain amino acid transmembrane transporter activity"/>
    <property type="evidence" value="ECO:0007669"/>
    <property type="project" value="TreeGrafter"/>
</dbReference>
<reference evidence="7 8" key="1">
    <citation type="journal article" date="2021" name="Microorganisms">
        <title>Acidisoma silvae sp. nov. and Acidisomacellulosilytica sp. nov., Two Acidophilic Bacteria Isolated from Decaying Wood, Hydrolyzing Cellulose and Producing Poly-3-hydroxybutyrate.</title>
        <authorList>
            <person name="Mieszkin S."/>
            <person name="Pouder E."/>
            <person name="Uroz S."/>
            <person name="Simon-Colin C."/>
            <person name="Alain K."/>
        </authorList>
    </citation>
    <scope>NUCLEOTIDE SEQUENCE [LARGE SCALE GENOMIC DNA]</scope>
    <source>
        <strain evidence="7 8">HW T5.17</strain>
    </source>
</reference>
<sequence length="245" mass="26702">MLEVETIEVSYGRIPAVRGLSFRVDKGELVTIVGPNGAGKSTTMMTIAGALTPTRGLIRLGGVDITGKRPEEIARLGISFVPEGRHVFSQLTVGENLLIGADMRRDRAAVRSDYDRALAYFPILKERLEMPGGKLSGGEQQQLVIARALMTRPKVVLVDEPSLGLAPIIVDLVYDILRKLRDEGSTLVVVEQSTHRALENADRIYVVRNGQVTLEGASAKLTDKDLENAYFGFEDKTDGVAAVHF</sequence>
<dbReference type="InterPro" id="IPR003439">
    <property type="entry name" value="ABC_transporter-like_ATP-bd"/>
</dbReference>
<dbReference type="PROSITE" id="PS50893">
    <property type="entry name" value="ABC_TRANSPORTER_2"/>
    <property type="match status" value="1"/>
</dbReference>
<dbReference type="GO" id="GO:0015807">
    <property type="term" value="P:L-amino acid transport"/>
    <property type="evidence" value="ECO:0007669"/>
    <property type="project" value="TreeGrafter"/>
</dbReference>
<dbReference type="PANTHER" id="PTHR43820:SF4">
    <property type="entry name" value="HIGH-AFFINITY BRANCHED-CHAIN AMINO ACID TRANSPORT ATP-BINDING PROTEIN LIVF"/>
    <property type="match status" value="1"/>
</dbReference>
<evidence type="ECO:0000256" key="2">
    <source>
        <dbReference type="ARBA" id="ARBA00022448"/>
    </source>
</evidence>
<accession>A0A963Z3U9</accession>
<evidence type="ECO:0000313" key="7">
    <source>
        <dbReference type="EMBL" id="MCB8881427.1"/>
    </source>
</evidence>
<dbReference type="Proteomes" id="UP000721844">
    <property type="component" value="Unassembled WGS sequence"/>
</dbReference>
<dbReference type="PANTHER" id="PTHR43820">
    <property type="entry name" value="HIGH-AFFINITY BRANCHED-CHAIN AMINO ACID TRANSPORT ATP-BINDING PROTEIN LIVF"/>
    <property type="match status" value="1"/>
</dbReference>
<name>A0A963Z3U9_9PROT</name>